<comment type="cofactor">
    <cofactor evidence="2">
        <name>[4Fe-4S] cluster</name>
        <dbReference type="ChEBI" id="CHEBI:49883"/>
    </cofactor>
</comment>
<name>A0A1E4TM93_9ASCO</name>
<keyword evidence="9" id="KW-0408">Iron</keyword>
<dbReference type="GO" id="GO:0051539">
    <property type="term" value="F:4 iron, 4 sulfur cluster binding"/>
    <property type="evidence" value="ECO:0007669"/>
    <property type="project" value="UniProtKB-KW"/>
</dbReference>
<proteinExistence type="inferred from homology"/>
<dbReference type="GO" id="GO:0045145">
    <property type="term" value="F:single-stranded DNA 5'-3' DNA exonuclease activity"/>
    <property type="evidence" value="ECO:0007669"/>
    <property type="project" value="InterPro"/>
</dbReference>
<protein>
    <recommendedName>
        <fullName evidence="5">Exonuclease V, mitochondrial</fullName>
    </recommendedName>
    <alternativeName>
        <fullName evidence="11">Defects in morphology protein 1</fullName>
    </alternativeName>
</protein>
<evidence type="ECO:0000256" key="2">
    <source>
        <dbReference type="ARBA" id="ARBA00001966"/>
    </source>
</evidence>
<keyword evidence="8" id="KW-0269">Exonuclease</keyword>
<dbReference type="GO" id="GO:0005739">
    <property type="term" value="C:mitochondrion"/>
    <property type="evidence" value="ECO:0007669"/>
    <property type="project" value="TreeGrafter"/>
</dbReference>
<dbReference type="GO" id="GO:0036297">
    <property type="term" value="P:interstrand cross-link repair"/>
    <property type="evidence" value="ECO:0007669"/>
    <property type="project" value="TreeGrafter"/>
</dbReference>
<dbReference type="AlphaFoldDB" id="A0A1E4TM93"/>
<evidence type="ECO:0000256" key="4">
    <source>
        <dbReference type="ARBA" id="ARBA00011245"/>
    </source>
</evidence>
<organism evidence="12 13">
    <name type="scientific">Tortispora caseinolytica NRRL Y-17796</name>
    <dbReference type="NCBI Taxonomy" id="767744"/>
    <lineage>
        <taxon>Eukaryota</taxon>
        <taxon>Fungi</taxon>
        <taxon>Dikarya</taxon>
        <taxon>Ascomycota</taxon>
        <taxon>Saccharomycotina</taxon>
        <taxon>Trigonopsidomycetes</taxon>
        <taxon>Trigonopsidales</taxon>
        <taxon>Trigonopsidaceae</taxon>
        <taxon>Tortispora</taxon>
    </lineage>
</organism>
<keyword evidence="6" id="KW-0004">4Fe-4S</keyword>
<keyword evidence="13" id="KW-1185">Reference proteome</keyword>
<dbReference type="Gene3D" id="3.90.320.10">
    <property type="match status" value="1"/>
</dbReference>
<evidence type="ECO:0000313" key="13">
    <source>
        <dbReference type="Proteomes" id="UP000095023"/>
    </source>
</evidence>
<dbReference type="Pfam" id="PF09810">
    <property type="entry name" value="Exo5"/>
    <property type="match status" value="2"/>
</dbReference>
<evidence type="ECO:0000256" key="5">
    <source>
        <dbReference type="ARBA" id="ARBA00013561"/>
    </source>
</evidence>
<dbReference type="Proteomes" id="UP000095023">
    <property type="component" value="Unassembled WGS sequence"/>
</dbReference>
<evidence type="ECO:0000256" key="10">
    <source>
        <dbReference type="ARBA" id="ARBA00023014"/>
    </source>
</evidence>
<keyword evidence="10" id="KW-0411">Iron-sulfur</keyword>
<evidence type="ECO:0000256" key="8">
    <source>
        <dbReference type="ARBA" id="ARBA00022839"/>
    </source>
</evidence>
<dbReference type="InterPro" id="IPR011604">
    <property type="entry name" value="PDDEXK-like_dom_sf"/>
</dbReference>
<sequence>MIRQQLGRNVRTLATETSKIIKKTSVTSLLTPWCELQQDYYDSGILTRRTTLAMKQGTKTHAKIEKIYELPFESVIIEVPVLTFQDRRSTELLVTYGKLCAITQPSIAKSPTGLNTVCEVKLFGHLSGCDVTGIIDAVGFGQKSPQDPPKIYLRELKTMHGKLEVSQSQKAAARLQAMVYYKLFNGLADGSFSLPDFLTRQGLQLNKPLNPALLEAALESNVISSPSQIKNFGELAKLVQTAFSQFEGMVSEELCTEYINDAKTGVTYDKYIFDEEIISSFLSDRVQLFLKNREPRGVPASEAFKCRICPFSPRCPVTTSIAAGLPLPQLSEPPKLLFTQID</sequence>
<dbReference type="OrthoDB" id="354769at2759"/>
<gene>
    <name evidence="12" type="ORF">CANCADRAFT_1470</name>
</gene>
<evidence type="ECO:0000256" key="3">
    <source>
        <dbReference type="ARBA" id="ARBA00009797"/>
    </source>
</evidence>
<evidence type="ECO:0000313" key="12">
    <source>
        <dbReference type="EMBL" id="ODV92874.1"/>
    </source>
</evidence>
<comment type="subunit">
    <text evidence="4">Monomer.</text>
</comment>
<comment type="similarity">
    <text evidence="3">Belongs to the EXO5 family.</text>
</comment>
<dbReference type="InterPro" id="IPR019190">
    <property type="entry name" value="EXOV"/>
</dbReference>
<comment type="cofactor">
    <cofactor evidence="1">
        <name>Mg(2+)</name>
        <dbReference type="ChEBI" id="CHEBI:18420"/>
    </cofactor>
</comment>
<evidence type="ECO:0000256" key="7">
    <source>
        <dbReference type="ARBA" id="ARBA00022722"/>
    </source>
</evidence>
<keyword evidence="6" id="KW-0479">Metal-binding</keyword>
<accession>A0A1E4TM93</accession>
<dbReference type="EMBL" id="KV453841">
    <property type="protein sequence ID" value="ODV92874.1"/>
    <property type="molecule type" value="Genomic_DNA"/>
</dbReference>
<evidence type="ECO:0000256" key="9">
    <source>
        <dbReference type="ARBA" id="ARBA00023004"/>
    </source>
</evidence>
<evidence type="ECO:0000256" key="11">
    <source>
        <dbReference type="ARBA" id="ARBA00030412"/>
    </source>
</evidence>
<evidence type="ECO:0000256" key="1">
    <source>
        <dbReference type="ARBA" id="ARBA00001946"/>
    </source>
</evidence>
<dbReference type="PANTHER" id="PTHR14464">
    <property type="entry name" value="EXONUCLEASE V"/>
    <property type="match status" value="1"/>
</dbReference>
<evidence type="ECO:0000256" key="6">
    <source>
        <dbReference type="ARBA" id="ARBA00022485"/>
    </source>
</evidence>
<reference evidence="13" key="1">
    <citation type="submission" date="2016-02" db="EMBL/GenBank/DDBJ databases">
        <title>Comparative genomics of biotechnologically important yeasts.</title>
        <authorList>
            <consortium name="DOE Joint Genome Institute"/>
            <person name="Riley R."/>
            <person name="Haridas S."/>
            <person name="Wolfe K.H."/>
            <person name="Lopes M.R."/>
            <person name="Hittinger C.T."/>
            <person name="Goker M."/>
            <person name="Salamov A."/>
            <person name="Wisecaver J."/>
            <person name="Long T.M."/>
            <person name="Aerts A.L."/>
            <person name="Barry K."/>
            <person name="Choi C."/>
            <person name="Clum A."/>
            <person name="Coughlan A.Y."/>
            <person name="Deshpande S."/>
            <person name="Douglass A.P."/>
            <person name="Hanson S.J."/>
            <person name="Klenk H.-P."/>
            <person name="Labutti K."/>
            <person name="Lapidus A."/>
            <person name="Lindquist E."/>
            <person name="Lipzen A."/>
            <person name="Meier-Kolthoff J.P."/>
            <person name="Ohm R.A."/>
            <person name="Otillar R.P."/>
            <person name="Pangilinan J."/>
            <person name="Peng Y."/>
            <person name="Rokas A."/>
            <person name="Rosa C.A."/>
            <person name="Scheuner C."/>
            <person name="Sibirny A.A."/>
            <person name="Slot J.C."/>
            <person name="Stielow J.B."/>
            <person name="Sun H."/>
            <person name="Kurtzman C.P."/>
            <person name="Blackwell M."/>
            <person name="Jeffries T.W."/>
            <person name="Grigoriev I.V."/>
        </authorList>
    </citation>
    <scope>NUCLEOTIDE SEQUENCE [LARGE SCALE GENOMIC DNA]</scope>
    <source>
        <strain evidence="13">NRRL Y-17796</strain>
    </source>
</reference>
<dbReference type="PANTHER" id="PTHR14464:SF4">
    <property type="entry name" value="EXONUCLEASE V"/>
    <property type="match status" value="1"/>
</dbReference>
<dbReference type="GO" id="GO:0005634">
    <property type="term" value="C:nucleus"/>
    <property type="evidence" value="ECO:0007669"/>
    <property type="project" value="TreeGrafter"/>
</dbReference>
<keyword evidence="8" id="KW-0378">Hydrolase</keyword>
<keyword evidence="7" id="KW-0540">Nuclease</keyword>